<dbReference type="Pfam" id="PF00160">
    <property type="entry name" value="Pro_isomerase"/>
    <property type="match status" value="1"/>
</dbReference>
<dbReference type="Gene3D" id="2.40.100.10">
    <property type="entry name" value="Cyclophilin-like"/>
    <property type="match status" value="1"/>
</dbReference>
<dbReference type="PANTHER" id="PTHR45625:SF4">
    <property type="entry name" value="PEPTIDYLPROLYL ISOMERASE DOMAIN AND WD REPEAT-CONTAINING PROTEIN 1"/>
    <property type="match status" value="1"/>
</dbReference>
<evidence type="ECO:0000256" key="1">
    <source>
        <dbReference type="ARBA" id="ARBA00007365"/>
    </source>
</evidence>
<keyword evidence="3 4" id="KW-0413">Isomerase</keyword>
<dbReference type="InterPro" id="IPR029000">
    <property type="entry name" value="Cyclophilin-like_dom_sf"/>
</dbReference>
<dbReference type="SUPFAM" id="SSF50891">
    <property type="entry name" value="Cyclophilin-like"/>
    <property type="match status" value="1"/>
</dbReference>
<comment type="catalytic activity">
    <reaction evidence="4">
        <text>[protein]-peptidylproline (omega=180) = [protein]-peptidylproline (omega=0)</text>
        <dbReference type="Rhea" id="RHEA:16237"/>
        <dbReference type="Rhea" id="RHEA-COMP:10747"/>
        <dbReference type="Rhea" id="RHEA-COMP:10748"/>
        <dbReference type="ChEBI" id="CHEBI:83833"/>
        <dbReference type="ChEBI" id="CHEBI:83834"/>
        <dbReference type="EC" id="5.2.1.8"/>
    </reaction>
</comment>
<evidence type="ECO:0000256" key="2">
    <source>
        <dbReference type="ARBA" id="ARBA00023110"/>
    </source>
</evidence>
<dbReference type="PRINTS" id="PR00153">
    <property type="entry name" value="CSAPPISMRASE"/>
</dbReference>
<dbReference type="RefSeq" id="WP_160619170.1">
    <property type="nucleotide sequence ID" value="NZ_CP047652.1"/>
</dbReference>
<organism evidence="6 7">
    <name type="scientific">Aristophania vespae</name>
    <dbReference type="NCBI Taxonomy" id="2697033"/>
    <lineage>
        <taxon>Bacteria</taxon>
        <taxon>Pseudomonadati</taxon>
        <taxon>Pseudomonadota</taxon>
        <taxon>Alphaproteobacteria</taxon>
        <taxon>Acetobacterales</taxon>
        <taxon>Acetobacteraceae</taxon>
        <taxon>Aristophania</taxon>
    </lineage>
</organism>
<evidence type="ECO:0000259" key="5">
    <source>
        <dbReference type="PROSITE" id="PS50072"/>
    </source>
</evidence>
<dbReference type="PROSITE" id="PS50072">
    <property type="entry name" value="CSA_PPIASE_2"/>
    <property type="match status" value="1"/>
</dbReference>
<dbReference type="InterPro" id="IPR002130">
    <property type="entry name" value="Cyclophilin-type_PPIase_dom"/>
</dbReference>
<comment type="similarity">
    <text evidence="1 4">Belongs to the cyclophilin-type PPIase family.</text>
</comment>
<feature type="domain" description="PPIase cyclophilin-type" evidence="5">
    <location>
        <begin position="12"/>
        <end position="155"/>
    </location>
</feature>
<dbReference type="AlphaFoldDB" id="A0A6P1NGS1"/>
<dbReference type="GO" id="GO:0006457">
    <property type="term" value="P:protein folding"/>
    <property type="evidence" value="ECO:0007669"/>
    <property type="project" value="InterPro"/>
</dbReference>
<dbReference type="KEGG" id="bomb:GT348_07475"/>
<dbReference type="PANTHER" id="PTHR45625">
    <property type="entry name" value="PEPTIDYL-PROLYL CIS-TRANS ISOMERASE-RELATED"/>
    <property type="match status" value="1"/>
</dbReference>
<sequence>MSDSKNTAPEIKGDKLVLELPEGKVVIVLRPDLAPKHAERMKLLAQEGFYDGVKFHRVIEGFMAQGGDPTGTGSGGSSYPDLPAEFTKKERFERGTVGMARTMNPNSANSQFFIMFEACPSLDGEYTIIGQVIEGMEHVDKLKRGSGASGMVKEPDVIKRAYIEE</sequence>
<evidence type="ECO:0000313" key="7">
    <source>
        <dbReference type="Proteomes" id="UP000463975"/>
    </source>
</evidence>
<comment type="function">
    <text evidence="4">PPIases accelerate the folding of proteins. It catalyzes the cis-trans isomerization of proline imidic peptide bonds in oligopeptides.</text>
</comment>
<evidence type="ECO:0000313" key="6">
    <source>
        <dbReference type="EMBL" id="QHI96097.1"/>
    </source>
</evidence>
<proteinExistence type="inferred from homology"/>
<protein>
    <recommendedName>
        <fullName evidence="4">Peptidyl-prolyl cis-trans isomerase</fullName>
        <shortName evidence="4">PPIase</shortName>
        <ecNumber evidence="4">5.2.1.8</ecNumber>
    </recommendedName>
</protein>
<gene>
    <name evidence="6" type="ORF">GT348_07475</name>
</gene>
<reference evidence="6 7" key="1">
    <citation type="submission" date="2020-01" db="EMBL/GenBank/DDBJ databases">
        <title>Genome sequencing of strain KACC 21507.</title>
        <authorList>
            <person name="Heo J."/>
            <person name="Kim S.-J."/>
            <person name="Kim J.-S."/>
            <person name="Hong S.-B."/>
            <person name="Kwon S.-W."/>
        </authorList>
    </citation>
    <scope>NUCLEOTIDE SEQUENCE [LARGE SCALE GENOMIC DNA]</scope>
    <source>
        <strain evidence="6 7">KACC 21507</strain>
    </source>
</reference>
<keyword evidence="2 4" id="KW-0697">Rotamase</keyword>
<dbReference type="CDD" id="cd00317">
    <property type="entry name" value="cyclophilin"/>
    <property type="match status" value="1"/>
</dbReference>
<dbReference type="InterPro" id="IPR044666">
    <property type="entry name" value="Cyclophilin_A-like"/>
</dbReference>
<dbReference type="Proteomes" id="UP000463975">
    <property type="component" value="Chromosome"/>
</dbReference>
<name>A0A6P1NGS1_9PROT</name>
<evidence type="ECO:0000256" key="4">
    <source>
        <dbReference type="RuleBase" id="RU363019"/>
    </source>
</evidence>
<keyword evidence="7" id="KW-1185">Reference proteome</keyword>
<evidence type="ECO:0000256" key="3">
    <source>
        <dbReference type="ARBA" id="ARBA00023235"/>
    </source>
</evidence>
<dbReference type="EC" id="5.2.1.8" evidence="4"/>
<dbReference type="GO" id="GO:0003755">
    <property type="term" value="F:peptidyl-prolyl cis-trans isomerase activity"/>
    <property type="evidence" value="ECO:0007669"/>
    <property type="project" value="UniProtKB-UniRule"/>
</dbReference>
<dbReference type="InterPro" id="IPR020892">
    <property type="entry name" value="Cyclophilin-type_PPIase_CS"/>
</dbReference>
<dbReference type="PROSITE" id="PS00170">
    <property type="entry name" value="CSA_PPIASE_1"/>
    <property type="match status" value="1"/>
</dbReference>
<accession>A0A6P1NGS1</accession>
<dbReference type="EMBL" id="CP047652">
    <property type="protein sequence ID" value="QHI96097.1"/>
    <property type="molecule type" value="Genomic_DNA"/>
</dbReference>